<geneLocation type="nucleomorph" evidence="1"/>
<organism evidence="1 2">
    <name type="scientific">Cryptomonas paramaecium</name>
    <dbReference type="NCBI Taxonomy" id="2898"/>
    <lineage>
        <taxon>Eukaryota</taxon>
        <taxon>Cryptophyceae</taxon>
        <taxon>Cryptomonadales</taxon>
        <taxon>Cryptomonadaceae</taxon>
        <taxon>Cryptomonas</taxon>
    </lineage>
</organism>
<accession>F2HHV5</accession>
<evidence type="ECO:0000313" key="2">
    <source>
        <dbReference type="Proteomes" id="UP000243423"/>
    </source>
</evidence>
<dbReference type="Proteomes" id="UP000243423">
    <property type="component" value="Nucleomorph 2"/>
</dbReference>
<gene>
    <name evidence="1" type="ORF">CPARA_2gp243</name>
</gene>
<dbReference type="RefSeq" id="XP_003239799.1">
    <property type="nucleotide sequence ID" value="XM_003239751.1"/>
</dbReference>
<dbReference type="GeneID" id="10447141"/>
<dbReference type="EMBL" id="CP002173">
    <property type="protein sequence ID" value="AEA38901.1"/>
    <property type="molecule type" value="Genomic_DNA"/>
</dbReference>
<keyword evidence="1" id="KW-0542">Nucleomorph</keyword>
<reference evidence="1 2" key="1">
    <citation type="journal article" date="2011" name="Genome Biol. Evol.">
        <title>Complete nucleomorph genome sequence of the nonphotosynthetic alga Cryptomonas paramecium reveals a core nucleomorph gene set.</title>
        <authorList>
            <person name="Tanifuji G."/>
            <person name="Onodera N.T."/>
            <person name="Wheeler T.J."/>
            <person name="Dlutek M."/>
            <person name="Donaher N."/>
            <person name="Archibald J.M."/>
        </authorList>
    </citation>
    <scope>NUCLEOTIDE SEQUENCE [LARGE SCALE GENOMIC DNA]</scope>
    <source>
        <strain evidence="1 2">CCAP977/2A</strain>
    </source>
</reference>
<evidence type="ECO:0000313" key="1">
    <source>
        <dbReference type="EMBL" id="AEA38901.1"/>
    </source>
</evidence>
<proteinExistence type="predicted"/>
<dbReference type="AlphaFoldDB" id="F2HHV5"/>
<name>F2HHV5_9CRYP</name>
<protein>
    <submittedName>
        <fullName evidence="1">Uncharacterized protein</fullName>
    </submittedName>
</protein>
<sequence>MQTNVLFCSDFSLHFLIDLFCNQKFPITHIFYDMFKENFLSHLFLFCRNFIKKKRKFHT</sequence>